<dbReference type="SUPFAM" id="SSF57959">
    <property type="entry name" value="Leucine zipper domain"/>
    <property type="match status" value="1"/>
</dbReference>
<dbReference type="PROSITE" id="PS00036">
    <property type="entry name" value="BZIP_BASIC"/>
    <property type="match status" value="1"/>
</dbReference>
<dbReference type="EMBL" id="JBAHYK010000711">
    <property type="protein sequence ID" value="KAL0571816.1"/>
    <property type="molecule type" value="Genomic_DNA"/>
</dbReference>
<evidence type="ECO:0000256" key="1">
    <source>
        <dbReference type="ARBA" id="ARBA00004123"/>
    </source>
</evidence>
<comment type="caution">
    <text evidence="6">The sequence shown here is derived from an EMBL/GenBank/DDBJ whole genome shotgun (WGS) entry which is preliminary data.</text>
</comment>
<dbReference type="InterPro" id="IPR050936">
    <property type="entry name" value="AP-1-like"/>
</dbReference>
<gene>
    <name evidence="6" type="ORF">V5O48_010146</name>
</gene>
<evidence type="ECO:0000256" key="3">
    <source>
        <dbReference type="SAM" id="Coils"/>
    </source>
</evidence>
<dbReference type="Proteomes" id="UP001465976">
    <property type="component" value="Unassembled WGS sequence"/>
</dbReference>
<evidence type="ECO:0000313" key="7">
    <source>
        <dbReference type="Proteomes" id="UP001465976"/>
    </source>
</evidence>
<accession>A0ABR3F9J0</accession>
<evidence type="ECO:0000313" key="6">
    <source>
        <dbReference type="EMBL" id="KAL0571816.1"/>
    </source>
</evidence>
<keyword evidence="3" id="KW-0175">Coiled coil</keyword>
<keyword evidence="7" id="KW-1185">Reference proteome</keyword>
<sequence>MSDVALRKKKNADAQAAFRARRANYISTLEETVTNLESVVLQLQQSCRESRHETQELRQENGRLRLQLKERENFWRNVWSRRNQGEGDDFPVPPSFSPTTLNATLATAGSQVHQYSGDEPGYREDSTALRIPYTYESGTNQTQSPTVTYSSVDTDISGQRASKYPSKYQSYFPPGTRTSWPAQSITQSSSSGGESGARPSSTHSSNSPTYGVESPTLAPSEMPFNRFTTSPEEQKASVTNSLETTPFVFTSSRSLSPTTSTPPSTNSAPLAPFPFHITDTVQDRHIAGDPSLSGATCDVAFGGSVGNDGRYGLPDKRASDGSVLPPLSSGSDNGSDAGDSGGGAQISGTLAVIKAQSFGGLRRSRTRTKRPVDTAAKVAMDVLESRGIDVQVGVKRRRRNEDDIDVPS</sequence>
<comment type="subcellular location">
    <subcellularLocation>
        <location evidence="1">Nucleus</location>
    </subcellularLocation>
</comment>
<feature type="compositionally biased region" description="Polar residues" evidence="4">
    <location>
        <begin position="226"/>
        <end position="249"/>
    </location>
</feature>
<dbReference type="InterPro" id="IPR004827">
    <property type="entry name" value="bZIP"/>
</dbReference>
<feature type="region of interest" description="Disordered" evidence="4">
    <location>
        <begin position="135"/>
        <end position="273"/>
    </location>
</feature>
<feature type="compositionally biased region" description="Polar residues" evidence="4">
    <location>
        <begin position="136"/>
        <end position="160"/>
    </location>
</feature>
<dbReference type="InterPro" id="IPR046347">
    <property type="entry name" value="bZIP_sf"/>
</dbReference>
<dbReference type="Gene3D" id="1.20.5.170">
    <property type="match status" value="1"/>
</dbReference>
<name>A0ABR3F9J0_9AGAR</name>
<feature type="domain" description="BZIP" evidence="5">
    <location>
        <begin position="7"/>
        <end position="21"/>
    </location>
</feature>
<organism evidence="6 7">
    <name type="scientific">Marasmius crinis-equi</name>
    <dbReference type="NCBI Taxonomy" id="585013"/>
    <lineage>
        <taxon>Eukaryota</taxon>
        <taxon>Fungi</taxon>
        <taxon>Dikarya</taxon>
        <taxon>Basidiomycota</taxon>
        <taxon>Agaricomycotina</taxon>
        <taxon>Agaricomycetes</taxon>
        <taxon>Agaricomycetidae</taxon>
        <taxon>Agaricales</taxon>
        <taxon>Marasmiineae</taxon>
        <taxon>Marasmiaceae</taxon>
        <taxon>Marasmius</taxon>
    </lineage>
</organism>
<evidence type="ECO:0000256" key="2">
    <source>
        <dbReference type="ARBA" id="ARBA00023242"/>
    </source>
</evidence>
<keyword evidence="2" id="KW-0539">Nucleus</keyword>
<proteinExistence type="predicted"/>
<reference evidence="6 7" key="1">
    <citation type="submission" date="2024-02" db="EMBL/GenBank/DDBJ databases">
        <title>A draft genome for the cacao thread blight pathogen Marasmius crinis-equi.</title>
        <authorList>
            <person name="Cohen S.P."/>
            <person name="Baruah I.K."/>
            <person name="Amoako-Attah I."/>
            <person name="Bukari Y."/>
            <person name="Meinhardt L.W."/>
            <person name="Bailey B.A."/>
        </authorList>
    </citation>
    <scope>NUCLEOTIDE SEQUENCE [LARGE SCALE GENOMIC DNA]</scope>
    <source>
        <strain evidence="6 7">GH-76</strain>
    </source>
</reference>
<evidence type="ECO:0000259" key="5">
    <source>
        <dbReference type="PROSITE" id="PS00036"/>
    </source>
</evidence>
<feature type="region of interest" description="Disordered" evidence="4">
    <location>
        <begin position="311"/>
        <end position="345"/>
    </location>
</feature>
<dbReference type="PANTHER" id="PTHR40621:SF6">
    <property type="entry name" value="AP-1-LIKE TRANSCRIPTION FACTOR YAP1-RELATED"/>
    <property type="match status" value="1"/>
</dbReference>
<feature type="compositionally biased region" description="Low complexity" evidence="4">
    <location>
        <begin position="184"/>
        <end position="201"/>
    </location>
</feature>
<protein>
    <recommendedName>
        <fullName evidence="5">BZIP domain-containing protein</fullName>
    </recommendedName>
</protein>
<feature type="compositionally biased region" description="Low complexity" evidence="4">
    <location>
        <begin position="328"/>
        <end position="338"/>
    </location>
</feature>
<feature type="compositionally biased region" description="Low complexity" evidence="4">
    <location>
        <begin position="250"/>
        <end position="270"/>
    </location>
</feature>
<feature type="coiled-coil region" evidence="3">
    <location>
        <begin position="26"/>
        <end position="60"/>
    </location>
</feature>
<evidence type="ECO:0000256" key="4">
    <source>
        <dbReference type="SAM" id="MobiDB-lite"/>
    </source>
</evidence>
<dbReference type="PANTHER" id="PTHR40621">
    <property type="entry name" value="TRANSCRIPTION FACTOR KAPC-RELATED"/>
    <property type="match status" value="1"/>
</dbReference>